<sequence length="74" mass="7720">MNIANFSAISTSGKYPTSSISAVGSGTLEVKGSTANNLGVNVDILKSAGFNISYTTTKEWVARKFVTSTLSVDI</sequence>
<reference evidence="2" key="1">
    <citation type="journal article" date="2019" name="Int. J. Syst. Evol. Microbiol.">
        <title>The Global Catalogue of Microorganisms (GCM) 10K type strain sequencing project: providing services to taxonomists for standard genome sequencing and annotation.</title>
        <authorList>
            <consortium name="The Broad Institute Genomics Platform"/>
            <consortium name="The Broad Institute Genome Sequencing Center for Infectious Disease"/>
            <person name="Wu L."/>
            <person name="Ma J."/>
        </authorList>
    </citation>
    <scope>NUCLEOTIDE SEQUENCE [LARGE SCALE GENOMIC DNA]</scope>
    <source>
        <strain evidence="2">CGMCC 1.15067</strain>
    </source>
</reference>
<accession>A0ABW4V2R5</accession>
<proteinExistence type="predicted"/>
<protein>
    <submittedName>
        <fullName evidence="1">Uncharacterized protein</fullName>
    </submittedName>
</protein>
<organism evidence="1 2">
    <name type="scientific">Paenibacillus nicotianae</name>
    <dbReference type="NCBI Taxonomy" id="1526551"/>
    <lineage>
        <taxon>Bacteria</taxon>
        <taxon>Bacillati</taxon>
        <taxon>Bacillota</taxon>
        <taxon>Bacilli</taxon>
        <taxon>Bacillales</taxon>
        <taxon>Paenibacillaceae</taxon>
        <taxon>Paenibacillus</taxon>
    </lineage>
</organism>
<dbReference type="RefSeq" id="WP_204826965.1">
    <property type="nucleotide sequence ID" value="NZ_JBHUGF010000014.1"/>
</dbReference>
<dbReference type="EMBL" id="JBHUGF010000014">
    <property type="protein sequence ID" value="MFD1992797.1"/>
    <property type="molecule type" value="Genomic_DNA"/>
</dbReference>
<evidence type="ECO:0000313" key="2">
    <source>
        <dbReference type="Proteomes" id="UP001597403"/>
    </source>
</evidence>
<gene>
    <name evidence="1" type="ORF">ACFSGI_22720</name>
</gene>
<dbReference type="Proteomes" id="UP001597403">
    <property type="component" value="Unassembled WGS sequence"/>
</dbReference>
<keyword evidence="2" id="KW-1185">Reference proteome</keyword>
<comment type="caution">
    <text evidence="1">The sequence shown here is derived from an EMBL/GenBank/DDBJ whole genome shotgun (WGS) entry which is preliminary data.</text>
</comment>
<name>A0ABW4V2R5_9BACL</name>
<evidence type="ECO:0000313" key="1">
    <source>
        <dbReference type="EMBL" id="MFD1992797.1"/>
    </source>
</evidence>